<dbReference type="InterPro" id="IPR050894">
    <property type="entry name" value="EfeM/EfeO_iron_uptake"/>
</dbReference>
<sequence length="426" mass="44326">MAALAVVAAIVAVCVWPSHDRASARATFVDPQAAAWSAHPVSHTGGATEVHVTAGTPTCIDDWHGGKTGSYTFDVLNDEGDDMEIYLQDTASKKIYLEVENFGIKATRQVSGVIPPGTYAWVCITSYTIKDSKPFQVTGGTTGDAASGIAVAGIVPVTPLDLRVPINQYTAWVQGRLPTLTAEAKKLAADLHAGDTSAAKRDWLTAHTTYETLGAAYGAFGDLDDAINGDPALGSPAVSDPKLTGFRKVEALLWGGRPAAQAAPVADALVADIGKLSAELAKPNSITPLDMGVRAHEILEDTLGKDLNGIGDAGSHTELATVDANLTGTFEALQPLLPLLTKQDPWLAETQTELHQTQALVDSYHRAGAWVPLTSLSTAQRAALNAHVQASVELLAHIPPITEPRDNPDQEGGSAGGAAGSGGNGK</sequence>
<dbReference type="InterPro" id="IPR034981">
    <property type="entry name" value="Imelysin-like_EfeO/Algp7"/>
</dbReference>
<reference evidence="6" key="1">
    <citation type="journal article" date="2014" name="Int. J. Syst. Evol. Microbiol.">
        <title>Complete genome of a new Firmicutes species belonging to the dominant human colonic microbiota ('Ruminococcus bicirculans') reveals two chromosomes and a selective capacity to utilize plant glucans.</title>
        <authorList>
            <consortium name="NISC Comparative Sequencing Program"/>
            <person name="Wegmann U."/>
            <person name="Louis P."/>
            <person name="Goesmann A."/>
            <person name="Henrissat B."/>
            <person name="Duncan S.H."/>
            <person name="Flint H.J."/>
        </authorList>
    </citation>
    <scope>NUCLEOTIDE SEQUENCE</scope>
    <source>
        <strain evidence="6">JCM 17590</strain>
    </source>
</reference>
<protein>
    <submittedName>
        <fullName evidence="6">EfeM/EfeO family lipoprotein</fullName>
    </submittedName>
</protein>
<comment type="caution">
    <text evidence="6">The sequence shown here is derived from an EMBL/GenBank/DDBJ whole genome shotgun (WGS) entry which is preliminary data.</text>
</comment>
<dbReference type="PANTHER" id="PTHR39192:SF1">
    <property type="entry name" value="IRON UPTAKE SYSTEM COMPONENT EFEO"/>
    <property type="match status" value="1"/>
</dbReference>
<feature type="compositionally biased region" description="Gly residues" evidence="4">
    <location>
        <begin position="413"/>
        <end position="426"/>
    </location>
</feature>
<organism evidence="6 7">
    <name type="scientific">Gryllotalpicola daejeonensis</name>
    <dbReference type="NCBI Taxonomy" id="993087"/>
    <lineage>
        <taxon>Bacteria</taxon>
        <taxon>Bacillati</taxon>
        <taxon>Actinomycetota</taxon>
        <taxon>Actinomycetes</taxon>
        <taxon>Micrococcales</taxon>
        <taxon>Microbacteriaceae</taxon>
        <taxon>Gryllotalpicola</taxon>
    </lineage>
</organism>
<dbReference type="InterPro" id="IPR038352">
    <property type="entry name" value="Imelysin_sf"/>
</dbReference>
<dbReference type="PANTHER" id="PTHR39192">
    <property type="entry name" value="IRON UPTAKE SYSTEM COMPONENT EFEO"/>
    <property type="match status" value="1"/>
</dbReference>
<dbReference type="CDD" id="cd14656">
    <property type="entry name" value="Imelysin-like_EfeO"/>
    <property type="match status" value="1"/>
</dbReference>
<keyword evidence="6" id="KW-0449">Lipoprotein</keyword>
<name>A0ABP7ZH41_9MICO</name>
<evidence type="ECO:0000259" key="5">
    <source>
        <dbReference type="Pfam" id="PF09375"/>
    </source>
</evidence>
<comment type="similarity">
    <text evidence="2">Belongs to the EfeM/EfeO family.</text>
</comment>
<accession>A0ABP7ZH41</accession>
<evidence type="ECO:0000256" key="4">
    <source>
        <dbReference type="SAM" id="MobiDB-lite"/>
    </source>
</evidence>
<evidence type="ECO:0000256" key="1">
    <source>
        <dbReference type="ARBA" id="ARBA00004196"/>
    </source>
</evidence>
<feature type="domain" description="Imelysin-like" evidence="5">
    <location>
        <begin position="167"/>
        <end position="396"/>
    </location>
</feature>
<evidence type="ECO:0000256" key="2">
    <source>
        <dbReference type="ARBA" id="ARBA00005989"/>
    </source>
</evidence>
<reference evidence="6" key="2">
    <citation type="submission" date="2023-12" db="EMBL/GenBank/DDBJ databases">
        <authorList>
            <person name="Sun Q."/>
            <person name="Inoue M."/>
        </authorList>
    </citation>
    <scope>NUCLEOTIDE SEQUENCE</scope>
    <source>
        <strain evidence="6">JCM 17590</strain>
    </source>
</reference>
<dbReference type="Pfam" id="PF09375">
    <property type="entry name" value="Peptidase_M75"/>
    <property type="match status" value="1"/>
</dbReference>
<comment type="subcellular location">
    <subcellularLocation>
        <location evidence="1">Cell envelope</location>
    </subcellularLocation>
</comment>
<dbReference type="InterPro" id="IPR018976">
    <property type="entry name" value="Imelysin-like"/>
</dbReference>
<feature type="region of interest" description="Disordered" evidence="4">
    <location>
        <begin position="400"/>
        <end position="426"/>
    </location>
</feature>
<evidence type="ECO:0000313" key="6">
    <source>
        <dbReference type="EMBL" id="GAA4157796.1"/>
    </source>
</evidence>
<keyword evidence="3" id="KW-0732">Signal</keyword>
<proteinExistence type="inferred from homology"/>
<dbReference type="Proteomes" id="UP001415169">
    <property type="component" value="Unassembled WGS sequence"/>
</dbReference>
<evidence type="ECO:0000256" key="3">
    <source>
        <dbReference type="ARBA" id="ARBA00022729"/>
    </source>
</evidence>
<dbReference type="Gene3D" id="1.20.1420.20">
    <property type="entry name" value="M75 peptidase, HXXE motif"/>
    <property type="match status" value="1"/>
</dbReference>
<evidence type="ECO:0000313" key="7">
    <source>
        <dbReference type="Proteomes" id="UP001415169"/>
    </source>
</evidence>
<dbReference type="EMBL" id="BAABBV010000001">
    <property type="protein sequence ID" value="GAA4157796.1"/>
    <property type="molecule type" value="Genomic_DNA"/>
</dbReference>
<gene>
    <name evidence="6" type="ORF">GCM10022286_09740</name>
</gene>
<keyword evidence="7" id="KW-1185">Reference proteome</keyword>